<keyword evidence="4 15" id="KW-0378">Hydrolase</keyword>
<evidence type="ECO:0000256" key="16">
    <source>
        <dbReference type="SAM" id="MobiDB-lite"/>
    </source>
</evidence>
<evidence type="ECO:0000256" key="1">
    <source>
        <dbReference type="ARBA" id="ARBA00022722"/>
    </source>
</evidence>
<keyword evidence="7 15" id="KW-0067">ATP-binding</keyword>
<feature type="domain" description="UvrD-like helicase ATP-binding" evidence="17">
    <location>
        <begin position="6"/>
        <end position="483"/>
    </location>
</feature>
<organism evidence="19 22">
    <name type="scientific">Neoroseomonas oryzicola</name>
    <dbReference type="NCBI Taxonomy" id="535904"/>
    <lineage>
        <taxon>Bacteria</taxon>
        <taxon>Pseudomonadati</taxon>
        <taxon>Pseudomonadota</taxon>
        <taxon>Alphaproteobacteria</taxon>
        <taxon>Acetobacterales</taxon>
        <taxon>Acetobacteraceae</taxon>
        <taxon>Neoroseomonas</taxon>
    </lineage>
</organism>
<evidence type="ECO:0000256" key="11">
    <source>
        <dbReference type="ARBA" id="ARBA00034617"/>
    </source>
</evidence>
<dbReference type="NCBIfam" id="TIGR02784">
    <property type="entry name" value="addA_alphas"/>
    <property type="match status" value="1"/>
</dbReference>
<feature type="region of interest" description="Disordered" evidence="16">
    <location>
        <begin position="1"/>
        <end position="23"/>
    </location>
</feature>
<accession>A0A9X9WPB8</accession>
<keyword evidence="3" id="KW-0227">DNA damage</keyword>
<keyword evidence="5 15" id="KW-0347">Helicase</keyword>
<dbReference type="SUPFAM" id="SSF52540">
    <property type="entry name" value="P-loop containing nucleoside triphosphate hydrolases"/>
    <property type="match status" value="1"/>
</dbReference>
<dbReference type="GO" id="GO:0003677">
    <property type="term" value="F:DNA binding"/>
    <property type="evidence" value="ECO:0007669"/>
    <property type="project" value="UniProtKB-KW"/>
</dbReference>
<evidence type="ECO:0000259" key="18">
    <source>
        <dbReference type="PROSITE" id="PS51217"/>
    </source>
</evidence>
<evidence type="ECO:0000259" key="17">
    <source>
        <dbReference type="PROSITE" id="PS51198"/>
    </source>
</evidence>
<dbReference type="Pfam" id="PF13361">
    <property type="entry name" value="UvrD_C"/>
    <property type="match status" value="1"/>
</dbReference>
<evidence type="ECO:0000256" key="7">
    <source>
        <dbReference type="ARBA" id="ARBA00022840"/>
    </source>
</evidence>
<dbReference type="InterPro" id="IPR014016">
    <property type="entry name" value="UvrD-like_ATP-bd"/>
</dbReference>
<keyword evidence="6" id="KW-0269">Exonuclease</keyword>
<dbReference type="RefSeq" id="WP_168041966.1">
    <property type="nucleotide sequence ID" value="NZ_JAAEDK010000083.1"/>
</dbReference>
<dbReference type="EC" id="5.6.2.4" evidence="12"/>
<comment type="catalytic activity">
    <reaction evidence="11">
        <text>Couples ATP hydrolysis with the unwinding of duplex DNA by translocating in the 3'-5' direction.</text>
        <dbReference type="EC" id="5.6.2.4"/>
    </reaction>
</comment>
<keyword evidence="1" id="KW-0540">Nuclease</keyword>
<proteinExistence type="predicted"/>
<comment type="catalytic activity">
    <reaction evidence="14">
        <text>ATP + H2O = ADP + phosphate + H(+)</text>
        <dbReference type="Rhea" id="RHEA:13065"/>
        <dbReference type="ChEBI" id="CHEBI:15377"/>
        <dbReference type="ChEBI" id="CHEBI:15378"/>
        <dbReference type="ChEBI" id="CHEBI:30616"/>
        <dbReference type="ChEBI" id="CHEBI:43474"/>
        <dbReference type="ChEBI" id="CHEBI:456216"/>
        <dbReference type="EC" id="5.6.2.4"/>
    </reaction>
</comment>
<reference evidence="19" key="3">
    <citation type="journal article" date="2021" name="Syst. Appl. Microbiol.">
        <title>Roseomonas hellenica sp. nov., isolated from roots of wild-growing Alkanna tinctoria.</title>
        <authorList>
            <person name="Rat A."/>
            <person name="Naranjo H.D."/>
            <person name="Lebbe L."/>
            <person name="Cnockaert M."/>
            <person name="Krigas N."/>
            <person name="Grigoriadou K."/>
            <person name="Maloupa E."/>
            <person name="Willems A."/>
        </authorList>
    </citation>
    <scope>NUCLEOTIDE SEQUENCE</scope>
    <source>
        <strain evidence="19">LMG 31161</strain>
    </source>
</reference>
<gene>
    <name evidence="19" type="primary">addA</name>
    <name evidence="20" type="ORF">GWK15_14120</name>
    <name evidence="19" type="ORF">GXW75_23190</name>
</gene>
<dbReference type="PANTHER" id="PTHR11070:SF2">
    <property type="entry name" value="ATP-DEPENDENT DNA HELICASE SRS2"/>
    <property type="match status" value="1"/>
</dbReference>
<dbReference type="EMBL" id="JAAVUP010000003">
    <property type="protein sequence ID" value="NKE18084.1"/>
    <property type="molecule type" value="Genomic_DNA"/>
</dbReference>
<dbReference type="InterPro" id="IPR011335">
    <property type="entry name" value="Restrct_endonuc-II-like"/>
</dbReference>
<keyword evidence="21" id="KW-1185">Reference proteome</keyword>
<dbReference type="GO" id="GO:0033202">
    <property type="term" value="C:DNA helicase complex"/>
    <property type="evidence" value="ECO:0007669"/>
    <property type="project" value="TreeGrafter"/>
</dbReference>
<reference evidence="20 21" key="2">
    <citation type="submission" date="2020-02" db="EMBL/GenBank/DDBJ databases">
        <authorList>
            <person name="Sun Q."/>
            <person name="Inoue M."/>
        </authorList>
    </citation>
    <scope>NUCLEOTIDE SEQUENCE [LARGE SCALE GENOMIC DNA]</scope>
    <source>
        <strain evidence="20 21">KCTC 22478</strain>
    </source>
</reference>
<protein>
    <recommendedName>
        <fullName evidence="12">DNA 3'-5' helicase</fullName>
        <ecNumber evidence="12">5.6.2.4</ecNumber>
    </recommendedName>
    <alternativeName>
        <fullName evidence="13">DNA 3'-5' helicase II</fullName>
    </alternativeName>
</protein>
<evidence type="ECO:0000256" key="13">
    <source>
        <dbReference type="ARBA" id="ARBA00034923"/>
    </source>
</evidence>
<dbReference type="InterPro" id="IPR014151">
    <property type="entry name" value="DNA_helicase_AddA"/>
</dbReference>
<keyword evidence="2 15" id="KW-0547">Nucleotide-binding</keyword>
<dbReference type="Gene3D" id="3.40.50.300">
    <property type="entry name" value="P-loop containing nucleotide triphosphate hydrolases"/>
    <property type="match status" value="4"/>
</dbReference>
<evidence type="ECO:0000256" key="10">
    <source>
        <dbReference type="ARBA" id="ARBA00023235"/>
    </source>
</evidence>
<evidence type="ECO:0000256" key="8">
    <source>
        <dbReference type="ARBA" id="ARBA00023125"/>
    </source>
</evidence>
<evidence type="ECO:0000256" key="5">
    <source>
        <dbReference type="ARBA" id="ARBA00022806"/>
    </source>
</evidence>
<evidence type="ECO:0000256" key="2">
    <source>
        <dbReference type="ARBA" id="ARBA00022741"/>
    </source>
</evidence>
<dbReference type="GO" id="GO:0004527">
    <property type="term" value="F:exonuclease activity"/>
    <property type="evidence" value="ECO:0007669"/>
    <property type="project" value="UniProtKB-KW"/>
</dbReference>
<dbReference type="GO" id="GO:0005524">
    <property type="term" value="F:ATP binding"/>
    <property type="evidence" value="ECO:0007669"/>
    <property type="project" value="UniProtKB-UniRule"/>
</dbReference>
<feature type="compositionally biased region" description="Basic and acidic residues" evidence="16">
    <location>
        <begin position="1"/>
        <end position="13"/>
    </location>
</feature>
<dbReference type="InterPro" id="IPR038726">
    <property type="entry name" value="PDDEXK_AddAB-type"/>
</dbReference>
<feature type="binding site" evidence="15">
    <location>
        <begin position="27"/>
        <end position="34"/>
    </location>
    <ligand>
        <name>ATP</name>
        <dbReference type="ChEBI" id="CHEBI:30616"/>
    </ligand>
</feature>
<evidence type="ECO:0000256" key="14">
    <source>
        <dbReference type="ARBA" id="ARBA00048988"/>
    </source>
</evidence>
<dbReference type="InterPro" id="IPR014017">
    <property type="entry name" value="DNA_helicase_UvrD-like_C"/>
</dbReference>
<keyword evidence="8" id="KW-0238">DNA-binding</keyword>
<dbReference type="PANTHER" id="PTHR11070">
    <property type="entry name" value="UVRD / RECB / PCRA DNA HELICASE FAMILY MEMBER"/>
    <property type="match status" value="1"/>
</dbReference>
<dbReference type="SUPFAM" id="SSF52980">
    <property type="entry name" value="Restriction endonuclease-like"/>
    <property type="match status" value="1"/>
</dbReference>
<dbReference type="PROSITE" id="PS51217">
    <property type="entry name" value="UVRD_HELICASE_CTER"/>
    <property type="match status" value="1"/>
</dbReference>
<dbReference type="Gene3D" id="3.90.320.10">
    <property type="match status" value="1"/>
</dbReference>
<sequence>MTETPRQRAEHAQSRASDPAASAWVEASAGSGKTKLLTDRVLRLLLAGVEPGRILCLTFTKAAAAEMATRLAKALGAWATAEDAALAATLAGLTGRAPGPEELRAARALFVRVLEQPGGMRISTIHAFAQSLLRAFPLEAGLAPQFAVVEDQEAKAMLAREREAVLAGTPDREALTQLARLTPPARFAETLGTLSNARTRLLAAVDARQGLAGFERALARVLGLPPGAASEDAVLRDACDFDATEVARAGAGLRGSGNANDQARGAAIAAWLALDIEARIARWEDWRSILLTDKNAVRKQFATKQAGANAGFIQDALTAEGDRVLEAENTRAAARVLAATMALLAIGTPVLRRYEAAKARAGMLDYDDLIAGAERLLDDPGSAWVLFKLDGGLDHVLLDEAQDSNPDQWGIVRALTSEFFAGEGAREKGRTIFAVGDVKQSIYGFQGADAAGFVRERAHYAQAVRDAELDFRPVPLDVSFRSTAPVLALVDAVFEAGAARDGVVPEGTTLRHYADRAGQAGSVELWPLLQVAEAEAPPAWAPPDRPVDGEGAAQRLATLIAARIRHMLDHATLPARVEKGRDQPHGRPVRPGDILVLVRARARGGFVASLVRALKDLRIPVGGVDRMVLAEQIAVQDLLALADVLLLPEDDLSLAALLKSPLVGLDEEELFALAHAREGSLWSALAAHRGADSRFGRVADWLARLMAQADYATPHALYAAVLGAPGPLDPRAGRARMLARLGPDAADPMDEFLAAALEHERRHPPSLQAFVHGLRQGGAEVKREAEGAGDAVRIMTVHGAKGLQAPIVILPDTTGAPPDRTTLRWLDGDLPAWAPKQEGFAAPPLTAQRQADQAREAAEQHRLLYVALTRAEDRLIVCGWQGKRAAPDGCWYRLVEEGFTRLPGAEDVPFDGPREPFGEEARIRRLAAPQAVAPKQEDPPRAPTAAATLPAWARIPAPQEAPEGAVAPSALPGEEETPAAPPRPTDDPRGLRFRRGRLVHALLQHLPDHDPAAREDVARRFLARPGHGLDAQEQAAVLAEVLALLGEPLVAAALGPDSLAEAPLAGRVNGRLIAGQVDRLLVAPGRVLVLDYKTNRPPPAEVAQVAPLYLRQMAAYRALLRAAFPGRRVDCALVWTYGARVMALPDDLLDRHAP</sequence>
<dbReference type="GO" id="GO:0043138">
    <property type="term" value="F:3'-5' DNA helicase activity"/>
    <property type="evidence" value="ECO:0007669"/>
    <property type="project" value="UniProtKB-EC"/>
</dbReference>
<dbReference type="InterPro" id="IPR000212">
    <property type="entry name" value="DNA_helicase_UvrD/REP"/>
</dbReference>
<comment type="caution">
    <text evidence="19">The sequence shown here is derived from an EMBL/GenBank/DDBJ whole genome shotgun (WGS) entry which is preliminary data.</text>
</comment>
<dbReference type="Proteomes" id="UP001138708">
    <property type="component" value="Unassembled WGS sequence"/>
</dbReference>
<feature type="domain" description="UvrD-like helicase C-terminal" evidence="18">
    <location>
        <begin position="507"/>
        <end position="802"/>
    </location>
</feature>
<dbReference type="GO" id="GO:0000725">
    <property type="term" value="P:recombinational repair"/>
    <property type="evidence" value="ECO:0007669"/>
    <property type="project" value="TreeGrafter"/>
</dbReference>
<evidence type="ECO:0000313" key="19">
    <source>
        <dbReference type="EMBL" id="MBR0662178.1"/>
    </source>
</evidence>
<dbReference type="InterPro" id="IPR027417">
    <property type="entry name" value="P-loop_NTPase"/>
</dbReference>
<dbReference type="Gene3D" id="1.10.486.10">
    <property type="entry name" value="PCRA, domain 4"/>
    <property type="match status" value="1"/>
</dbReference>
<keyword evidence="9" id="KW-0234">DNA repair</keyword>
<evidence type="ECO:0000256" key="9">
    <source>
        <dbReference type="ARBA" id="ARBA00023204"/>
    </source>
</evidence>
<dbReference type="GO" id="GO:0005829">
    <property type="term" value="C:cytosol"/>
    <property type="evidence" value="ECO:0007669"/>
    <property type="project" value="TreeGrafter"/>
</dbReference>
<evidence type="ECO:0000256" key="3">
    <source>
        <dbReference type="ARBA" id="ARBA00022763"/>
    </source>
</evidence>
<evidence type="ECO:0000313" key="20">
    <source>
        <dbReference type="EMBL" id="NKE18084.1"/>
    </source>
</evidence>
<dbReference type="Pfam" id="PF00580">
    <property type="entry name" value="UvrD-helicase"/>
    <property type="match status" value="1"/>
</dbReference>
<name>A0A9X9WPB8_9PROT</name>
<evidence type="ECO:0000313" key="22">
    <source>
        <dbReference type="Proteomes" id="UP001138708"/>
    </source>
</evidence>
<keyword evidence="10" id="KW-0413">Isomerase</keyword>
<evidence type="ECO:0000256" key="6">
    <source>
        <dbReference type="ARBA" id="ARBA00022839"/>
    </source>
</evidence>
<evidence type="ECO:0000313" key="21">
    <source>
        <dbReference type="Proteomes" id="UP000746741"/>
    </source>
</evidence>
<dbReference type="AlphaFoldDB" id="A0A9X9WPB8"/>
<dbReference type="Proteomes" id="UP000746741">
    <property type="component" value="Unassembled WGS sequence"/>
</dbReference>
<evidence type="ECO:0000256" key="12">
    <source>
        <dbReference type="ARBA" id="ARBA00034808"/>
    </source>
</evidence>
<reference evidence="19" key="1">
    <citation type="submission" date="2020-01" db="EMBL/GenBank/DDBJ databases">
        <authorList>
            <person name="Rat A."/>
        </authorList>
    </citation>
    <scope>NUCLEOTIDE SEQUENCE</scope>
    <source>
        <strain evidence="19">LMG 31161</strain>
    </source>
</reference>
<dbReference type="InterPro" id="IPR011604">
    <property type="entry name" value="PDDEXK-like_dom_sf"/>
</dbReference>
<dbReference type="PROSITE" id="PS51198">
    <property type="entry name" value="UVRD_HELICASE_ATP_BIND"/>
    <property type="match status" value="1"/>
</dbReference>
<dbReference type="Pfam" id="PF12705">
    <property type="entry name" value="PDDEXK_1"/>
    <property type="match status" value="1"/>
</dbReference>
<dbReference type="EMBL" id="JAAEDK010000083">
    <property type="protein sequence ID" value="MBR0662178.1"/>
    <property type="molecule type" value="Genomic_DNA"/>
</dbReference>
<evidence type="ECO:0000256" key="15">
    <source>
        <dbReference type="PROSITE-ProRule" id="PRU00560"/>
    </source>
</evidence>
<feature type="region of interest" description="Disordered" evidence="16">
    <location>
        <begin position="960"/>
        <end position="990"/>
    </location>
</feature>
<evidence type="ECO:0000256" key="4">
    <source>
        <dbReference type="ARBA" id="ARBA00022801"/>
    </source>
</evidence>